<dbReference type="PANTHER" id="PTHR24148">
    <property type="entry name" value="ANKYRIN REPEAT DOMAIN-CONTAINING PROTEIN 39 HOMOLOG-RELATED"/>
    <property type="match status" value="1"/>
</dbReference>
<sequence length="809" mass="92910">MSDKAPPQRGAAHRILELEDQVKGLMETVTLLHQMYHLDALNIPKPDQYVKQGGYTMPELQQRFANPPVQAGQSTTTTAPTTAPAANTEPQEVNQPTTSTALTLADVQNLPQYTYSPLDEASSEIRLLALDTSGSGDDAISCRLITASLDDAPEYHGAGKFNKSPIECFTPLSYCWGSASFTEHIIVDGHSFLVTPSLHTALRHFRNVIEPPEDPFNKRDRKNETYWWVDAICVNQKDVAERNSQVGLMTRLYRVARMVHVWLGEERDNSSQAMNLIKDLAYLPSNPDDMESWNYIPKKAGQTHRPDGPGRRMKKLPVHDTTVLSDEEKLENYTALVSFYQRPWFSRIWIRQEIALPEDVAFHCGVETCNWKDLMRTADILTYLADEYHLPTLQIDGLRDQDSYGSCFQKALGLYELREEMGRRGGQTYGELHSLALKWRDCQATDPRDKVFAMLPLINPDETDIQADYHKDKLKVYKETTLSLLRSKTDFLSGCQNPSRSNGLPSWVPDLEVASKPLLTETDFGYNKSPDQWGDEPDDVANFVYISDQERLDIEGVIFDEVQDISKDDYISPESSNENIRTISEQWREFYETRRDALFESWEAQGNWDGRDECISMFDIPFNESNWKWQVLRNTDVDRYRLGGDRDGVRFKRWDDDTIDHDPVLKKVKRLLPSDDSPFSSILGQEDEYFAYFRPLAIGRRMFFSSRGAIGLIPAEARVGDAICFFDGCGCPFVIRKAENDTWVIVGQAYYFGRIVLYQSLKKLQKTAIRRVNGDHSRYRLRRILARIMVVEYMRQYYYVVCKTQLKSL</sequence>
<protein>
    <submittedName>
        <fullName evidence="3">HET domain-containing protein</fullName>
    </submittedName>
</protein>
<evidence type="ECO:0000313" key="3">
    <source>
        <dbReference type="EMBL" id="OAQ60990.2"/>
    </source>
</evidence>
<dbReference type="AlphaFoldDB" id="A0A179F6R1"/>
<dbReference type="Pfam" id="PF06985">
    <property type="entry name" value="HET"/>
    <property type="match status" value="1"/>
</dbReference>
<organism evidence="3 4">
    <name type="scientific">Pochonia chlamydosporia 170</name>
    <dbReference type="NCBI Taxonomy" id="1380566"/>
    <lineage>
        <taxon>Eukaryota</taxon>
        <taxon>Fungi</taxon>
        <taxon>Dikarya</taxon>
        <taxon>Ascomycota</taxon>
        <taxon>Pezizomycotina</taxon>
        <taxon>Sordariomycetes</taxon>
        <taxon>Hypocreomycetidae</taxon>
        <taxon>Hypocreales</taxon>
        <taxon>Clavicipitaceae</taxon>
        <taxon>Pochonia</taxon>
    </lineage>
</organism>
<dbReference type="Proteomes" id="UP000078397">
    <property type="component" value="Unassembled WGS sequence"/>
</dbReference>
<feature type="compositionally biased region" description="Polar residues" evidence="1">
    <location>
        <begin position="88"/>
        <end position="97"/>
    </location>
</feature>
<dbReference type="InterPro" id="IPR010730">
    <property type="entry name" value="HET"/>
</dbReference>
<dbReference type="RefSeq" id="XP_022284107.1">
    <property type="nucleotide sequence ID" value="XM_022428258.1"/>
</dbReference>
<evidence type="ECO:0000259" key="2">
    <source>
        <dbReference type="Pfam" id="PF06985"/>
    </source>
</evidence>
<evidence type="ECO:0000256" key="1">
    <source>
        <dbReference type="SAM" id="MobiDB-lite"/>
    </source>
</evidence>
<dbReference type="EMBL" id="LSBJ02000001">
    <property type="protein sequence ID" value="OAQ60990.2"/>
    <property type="molecule type" value="Genomic_DNA"/>
</dbReference>
<dbReference type="GeneID" id="28845739"/>
<accession>A0A179F6R1</accession>
<name>A0A179F6R1_METCM</name>
<dbReference type="STRING" id="1380566.A0A179F6R1"/>
<keyword evidence="4" id="KW-1185">Reference proteome</keyword>
<dbReference type="Pfam" id="PF26639">
    <property type="entry name" value="Het-6_barrel"/>
    <property type="match status" value="1"/>
</dbReference>
<feature type="domain" description="Heterokaryon incompatibility" evidence="2">
    <location>
        <begin position="171"/>
        <end position="353"/>
    </location>
</feature>
<dbReference type="InterPro" id="IPR052895">
    <property type="entry name" value="HetReg/Transcr_Mod"/>
</dbReference>
<dbReference type="KEGG" id="pchm:VFPPC_02019"/>
<feature type="compositionally biased region" description="Low complexity" evidence="1">
    <location>
        <begin position="75"/>
        <end position="86"/>
    </location>
</feature>
<feature type="region of interest" description="Disordered" evidence="1">
    <location>
        <begin position="68"/>
        <end position="97"/>
    </location>
</feature>
<evidence type="ECO:0000313" key="4">
    <source>
        <dbReference type="Proteomes" id="UP000078397"/>
    </source>
</evidence>
<dbReference type="OrthoDB" id="2157530at2759"/>
<comment type="caution">
    <text evidence="3">The sequence shown here is derived from an EMBL/GenBank/DDBJ whole genome shotgun (WGS) entry which is preliminary data.</text>
</comment>
<reference evidence="3 4" key="1">
    <citation type="journal article" date="2016" name="PLoS Pathog.">
        <title>Biosynthesis of antibiotic leucinostatins in bio-control fungus Purpureocillium lilacinum and their inhibition on phytophthora revealed by genome mining.</title>
        <authorList>
            <person name="Wang G."/>
            <person name="Liu Z."/>
            <person name="Lin R."/>
            <person name="Li E."/>
            <person name="Mao Z."/>
            <person name="Ling J."/>
            <person name="Yang Y."/>
            <person name="Yin W.B."/>
            <person name="Xie B."/>
        </authorList>
    </citation>
    <scope>NUCLEOTIDE SEQUENCE [LARGE SCALE GENOMIC DNA]</scope>
    <source>
        <strain evidence="3">170</strain>
    </source>
</reference>
<proteinExistence type="predicted"/>
<dbReference type="PANTHER" id="PTHR24148:SF64">
    <property type="entry name" value="HETEROKARYON INCOMPATIBILITY DOMAIN-CONTAINING PROTEIN"/>
    <property type="match status" value="1"/>
</dbReference>
<gene>
    <name evidence="3" type="ORF">VFPPC_02019</name>
</gene>